<keyword evidence="1" id="KW-0812">Transmembrane</keyword>
<feature type="transmembrane region" description="Helical" evidence="1">
    <location>
        <begin position="244"/>
        <end position="261"/>
    </location>
</feature>
<feature type="transmembrane region" description="Helical" evidence="1">
    <location>
        <begin position="447"/>
        <end position="471"/>
    </location>
</feature>
<dbReference type="Pfam" id="PF12679">
    <property type="entry name" value="ABC2_membrane_2"/>
    <property type="match status" value="1"/>
</dbReference>
<dbReference type="GO" id="GO:0140359">
    <property type="term" value="F:ABC-type transporter activity"/>
    <property type="evidence" value="ECO:0007669"/>
    <property type="project" value="InterPro"/>
</dbReference>
<keyword evidence="4" id="KW-1185">Reference proteome</keyword>
<feature type="transmembrane region" description="Helical" evidence="1">
    <location>
        <begin position="101"/>
        <end position="126"/>
    </location>
</feature>
<dbReference type="EMBL" id="CP038228">
    <property type="protein sequence ID" value="QDI04149.1"/>
    <property type="molecule type" value="Genomic_DNA"/>
</dbReference>
<dbReference type="GO" id="GO:0008237">
    <property type="term" value="F:metallopeptidase activity"/>
    <property type="evidence" value="ECO:0007669"/>
    <property type="project" value="InterPro"/>
</dbReference>
<sequence>MILAFLRFELREQLRSPLLWLLAALLALLAFGASSSDAVQIGGGIGNVHRNAPSVVATLMTAFTLVGLLVATLFVSNALLRDFELGTAELVFSSPVRRRDYLLGRIGAALLACMVMYLIVAFGIFIAQFMPWIDPVRLGPVAVSSYLWTLAVMVLPNVLFATALLSLLAVTARNILWVYVGVIVFLVLYGVSRAVLADLDDVWAATLSDPLGIRALAQTLRYWSAEERNHNLPELGGYLLANRALWLGVSVLLFAATFALFRTERSGTRRRFGRKPPTPTIAVPVAAAAIAARAVRLPAVVPFAQHGAGWRQLLRQVRFDSLGVFRSAPFVVVLLLGIANFVPQALFGDTYYGTDIWPVTSVMLQGLQNSYSFLLVIIVLFYAGELVWKERGVRIDGITDAMPVPNWVPLLGKLLTLIAVIAAFQAAGALASVAVQLGKGYTQLEPLLYVKTLALGSVFYVLMGGMALVLQVLSNNKFFGYALLILLLIGQVALSMLDYTQSLYNFGSWPNAPYSDMNGFGHFLPGQLWLQGYWGLFLLTLLLLAAAFWPRGVGSGPRQRLRLARQRLRGSAGVATVLSLLAFAAVGGWIYWNSNIYNTFRSPDQELDLQARYERDYRKYKDLPQPRIVAVSNQVDLHPETQSVVVDATWTVRNTYATPIGEVHLGMNGEDGDNTLVAVDLGGQTLVKHDKALGYRIYRLTTPLQPGAQRTFRFRVDRHPHGLTVGQAQSEIVGNGSFFNSGMLPWFGYNAQQQIEDRNERRKRGLGEPTRMPKLEDQAARANTYISDDADWIDFATTICTAPDQIALAPGYLQKEFSRQGRRCFSYAMDRPMLNFYAYLSARWQVKKARYKDIPIQVYHDAKHPYNVQRMIESVQKSLAYYEQHFSPYQHHQVRIIEFPGYQSFAQSFANTIPYSESIGFIADLRDPDDIDYVFYVTAHEVAHQWWAHQVIGANVQGATMLSESLAQYSALMVMEQEYGRARMRRFLKYELDRYLSGRGGESLEELPLYRVENQQYIHYRKGSLVFYRLREEIGEQALNRALHTFLLAKAFQQPPYTTSAELLQFIRAEARPEQQALITDLFEKITFYDNRVQAASARKRADGRYDVTLQLHAAKHYVDGKGKERDGALDDWIEVGVFAKGASGKERDEKVLYLQRLHVTTAAPTITVTVERLPSEAGFDPYNKLIDRVSDDNRKQVTLQ</sequence>
<evidence type="ECO:0000259" key="2">
    <source>
        <dbReference type="Pfam" id="PF01433"/>
    </source>
</evidence>
<reference evidence="3 4" key="1">
    <citation type="submission" date="2019-03" db="EMBL/GenBank/DDBJ databases">
        <title>Tal1 in Xanthomonas translucens pv. cerealis Contributes to Virulence in Bacterial Leaf Streak of Wheat.</title>
        <authorList>
            <person name="Shah S.M.A."/>
            <person name="Haq F."/>
            <person name="Ma W."/>
            <person name="Xu X."/>
            <person name="Wang S."/>
            <person name="Xu Z."/>
            <person name="Zou L."/>
            <person name="Zhu B."/>
            <person name="Chen G."/>
        </authorList>
    </citation>
    <scope>NUCLEOTIDE SEQUENCE [LARGE SCALE GENOMIC DNA]</scope>
    <source>
        <strain evidence="3 4">01</strain>
    </source>
</reference>
<feature type="transmembrane region" description="Helical" evidence="1">
    <location>
        <begin position="528"/>
        <end position="549"/>
    </location>
</feature>
<organism evidence="3 4">
    <name type="scientific">Xanthomonas cerealis pv. cerealis</name>
    <dbReference type="NCBI Taxonomy" id="152263"/>
    <lineage>
        <taxon>Bacteria</taxon>
        <taxon>Pseudomonadati</taxon>
        <taxon>Pseudomonadota</taxon>
        <taxon>Gammaproteobacteria</taxon>
        <taxon>Lysobacterales</taxon>
        <taxon>Lysobacteraceae</taxon>
        <taxon>Xanthomonas</taxon>
        <taxon>Xanthomonas translucens group</taxon>
        <taxon>Xanthomonas cerealis</taxon>
    </lineage>
</organism>
<name>A0A514EDR0_9XANT</name>
<evidence type="ECO:0000313" key="3">
    <source>
        <dbReference type="EMBL" id="QDI04149.1"/>
    </source>
</evidence>
<feature type="transmembrane region" description="Helical" evidence="1">
    <location>
        <begin position="370"/>
        <end position="388"/>
    </location>
</feature>
<keyword evidence="1" id="KW-1133">Transmembrane helix</keyword>
<dbReference type="GO" id="GO:0008270">
    <property type="term" value="F:zinc ion binding"/>
    <property type="evidence" value="ECO:0007669"/>
    <property type="project" value="InterPro"/>
</dbReference>
<feature type="transmembrane region" description="Helical" evidence="1">
    <location>
        <begin position="54"/>
        <end position="80"/>
    </location>
</feature>
<keyword evidence="1" id="KW-0472">Membrane</keyword>
<feature type="transmembrane region" description="Helical" evidence="1">
    <location>
        <begin position="176"/>
        <end position="196"/>
    </location>
</feature>
<dbReference type="GO" id="GO:0005886">
    <property type="term" value="C:plasma membrane"/>
    <property type="evidence" value="ECO:0007669"/>
    <property type="project" value="UniProtKB-SubCell"/>
</dbReference>
<dbReference type="Gene3D" id="1.10.390.10">
    <property type="entry name" value="Neutral Protease Domain 2"/>
    <property type="match status" value="1"/>
</dbReference>
<dbReference type="AlphaFoldDB" id="A0A514EDR0"/>
<evidence type="ECO:0000313" key="4">
    <source>
        <dbReference type="Proteomes" id="UP000319349"/>
    </source>
</evidence>
<feature type="transmembrane region" description="Helical" evidence="1">
    <location>
        <begin position="414"/>
        <end position="435"/>
    </location>
</feature>
<gene>
    <name evidence="3" type="ORF">E4A48_10995</name>
</gene>
<dbReference type="RefSeq" id="WP_142742409.1">
    <property type="nucleotide sequence ID" value="NZ_CP038228.1"/>
</dbReference>
<dbReference type="SUPFAM" id="SSF55486">
    <property type="entry name" value="Metalloproteases ('zincins'), catalytic domain"/>
    <property type="match status" value="1"/>
</dbReference>
<feature type="transmembrane region" description="Helical" evidence="1">
    <location>
        <begin position="146"/>
        <end position="169"/>
    </location>
</feature>
<feature type="transmembrane region" description="Helical" evidence="1">
    <location>
        <begin position="323"/>
        <end position="342"/>
    </location>
</feature>
<dbReference type="Proteomes" id="UP000319349">
    <property type="component" value="Chromosome"/>
</dbReference>
<dbReference type="Pfam" id="PF01433">
    <property type="entry name" value="Peptidase_M1"/>
    <property type="match status" value="1"/>
</dbReference>
<evidence type="ECO:0000256" key="1">
    <source>
        <dbReference type="SAM" id="Phobius"/>
    </source>
</evidence>
<dbReference type="InterPro" id="IPR014782">
    <property type="entry name" value="Peptidase_M1_dom"/>
</dbReference>
<proteinExistence type="predicted"/>
<protein>
    <recommendedName>
        <fullName evidence="2">Peptidase M1 membrane alanine aminopeptidase domain-containing protein</fullName>
    </recommendedName>
</protein>
<dbReference type="InterPro" id="IPR027268">
    <property type="entry name" value="Peptidase_M4/M1_CTD_sf"/>
</dbReference>
<feature type="transmembrane region" description="Helical" evidence="1">
    <location>
        <begin position="478"/>
        <end position="497"/>
    </location>
</feature>
<feature type="domain" description="Peptidase M1 membrane alanine aminopeptidase" evidence="2">
    <location>
        <begin position="872"/>
        <end position="1053"/>
    </location>
</feature>
<accession>A0A514EDR0</accession>
<feature type="transmembrane region" description="Helical" evidence="1">
    <location>
        <begin position="570"/>
        <end position="592"/>
    </location>
</feature>